<protein>
    <submittedName>
        <fullName evidence="2">Inner membrane protein</fullName>
    </submittedName>
</protein>
<dbReference type="EMBL" id="SOBW01000008">
    <property type="protein sequence ID" value="TDU40318.1"/>
    <property type="molecule type" value="Genomic_DNA"/>
</dbReference>
<keyword evidence="3" id="KW-1185">Reference proteome</keyword>
<dbReference type="PANTHER" id="PTHR40031">
    <property type="entry name" value="HYPOTHETICAL MEMBRANE SPANNING PROTEIN"/>
    <property type="match status" value="1"/>
</dbReference>
<reference evidence="2 3" key="1">
    <citation type="submission" date="2019-03" db="EMBL/GenBank/DDBJ databases">
        <title>Genomic Encyclopedia of Archaeal and Bacterial Type Strains, Phase II (KMG-II): from individual species to whole genera.</title>
        <authorList>
            <person name="Goeker M."/>
        </authorList>
    </citation>
    <scope>NUCLEOTIDE SEQUENCE [LARGE SCALE GENOMIC DNA]</scope>
    <source>
        <strain evidence="2 3">DSM 28135</strain>
    </source>
</reference>
<evidence type="ECO:0000313" key="2">
    <source>
        <dbReference type="EMBL" id="TDU40318.1"/>
    </source>
</evidence>
<evidence type="ECO:0000256" key="1">
    <source>
        <dbReference type="SAM" id="Phobius"/>
    </source>
</evidence>
<evidence type="ECO:0000313" key="3">
    <source>
        <dbReference type="Proteomes" id="UP000294689"/>
    </source>
</evidence>
<keyword evidence="1" id="KW-0812">Transmembrane</keyword>
<dbReference type="InterPro" id="IPR007404">
    <property type="entry name" value="YdjM-like"/>
</dbReference>
<keyword evidence="1" id="KW-0472">Membrane</keyword>
<dbReference type="PANTHER" id="PTHR40031:SF1">
    <property type="entry name" value="MEMBRANE-BOUND METAL-DEPENDENT HYDROLASE"/>
    <property type="match status" value="1"/>
</dbReference>
<accession>A0A4R7PZ80</accession>
<dbReference type="Proteomes" id="UP000294689">
    <property type="component" value="Unassembled WGS sequence"/>
</dbReference>
<proteinExistence type="predicted"/>
<dbReference type="InterPro" id="IPR053170">
    <property type="entry name" value="Transcription_regulator"/>
</dbReference>
<feature type="transmembrane region" description="Helical" evidence="1">
    <location>
        <begin position="171"/>
        <end position="195"/>
    </location>
</feature>
<gene>
    <name evidence="2" type="ORF">BXY82_2365</name>
</gene>
<feature type="transmembrane region" description="Helical" evidence="1">
    <location>
        <begin position="136"/>
        <end position="159"/>
    </location>
</feature>
<feature type="transmembrane region" description="Helical" evidence="1">
    <location>
        <begin position="73"/>
        <end position="92"/>
    </location>
</feature>
<dbReference type="Pfam" id="PF04307">
    <property type="entry name" value="YdjM"/>
    <property type="match status" value="1"/>
</dbReference>
<keyword evidence="1" id="KW-1133">Transmembrane helix</keyword>
<sequence>MLMVICINSLTFAEIMDSLTQIVLGAAVGEAILGKKVGNKAMFYGAIAGTIPDLDIFSSYFTDTVTALQIHRGFTHSIVFSLLFAPIFGWIVSRYERFKDFKSWSWLFFGAFITHPILDAHTTWGTQLFWPLDERLAFKTIFVIDPLYTVPFLLFLVLAMFQHRSSKKRRLYNTTGLLISSTYLLFTFLLKWMAYNQFESALLQQQIAYKEIDTRPSPLNTILWSANVETDDAYLLGYYSFFDTQPISFEIYKKNHELLGNLINQDNVQRMIAISKGWFTITEKDGKLLFNDLRFGLLSMDAGTQDFVFQYEIVSDHQGDVFFIEQEKTQRDAKKLMSDLWLRIKGN</sequence>
<name>A0A4R7PZ80_9FLAO</name>
<dbReference type="AlphaFoldDB" id="A0A4R7PZ80"/>
<comment type="caution">
    <text evidence="2">The sequence shown here is derived from an EMBL/GenBank/DDBJ whole genome shotgun (WGS) entry which is preliminary data.</text>
</comment>
<feature type="transmembrane region" description="Helical" evidence="1">
    <location>
        <begin position="104"/>
        <end position="124"/>
    </location>
</feature>
<organism evidence="2 3">
    <name type="scientific">Gelidibacter sediminis</name>
    <dbReference type="NCBI Taxonomy" id="1608710"/>
    <lineage>
        <taxon>Bacteria</taxon>
        <taxon>Pseudomonadati</taxon>
        <taxon>Bacteroidota</taxon>
        <taxon>Flavobacteriia</taxon>
        <taxon>Flavobacteriales</taxon>
        <taxon>Flavobacteriaceae</taxon>
        <taxon>Gelidibacter</taxon>
    </lineage>
</organism>